<sequence length="142" mass="16983">MKSKRYFWQPELSLAIIYWSVTFIILFYGLIVTLENTRPFLKGNLIIGLFFIFLIIGLHRYLTINEKGLTIHYSLFWRKKFLPTSHIEEICNRKDGIIIQQKGLGDYRLSMSKKQRQRFFENLTAHFPEIKVKEENVKISHD</sequence>
<feature type="transmembrane region" description="Helical" evidence="1">
    <location>
        <begin position="43"/>
        <end position="62"/>
    </location>
</feature>
<evidence type="ECO:0000313" key="3">
    <source>
        <dbReference type="Proteomes" id="UP000664357"/>
    </source>
</evidence>
<keyword evidence="1" id="KW-1133">Transmembrane helix</keyword>
<proteinExistence type="predicted"/>
<dbReference type="EMBL" id="JAFREL020000002">
    <property type="protein sequence ID" value="MEO1770480.1"/>
    <property type="molecule type" value="Genomic_DNA"/>
</dbReference>
<dbReference type="Pfam" id="PF17255">
    <property type="entry name" value="EbsA"/>
    <property type="match status" value="1"/>
</dbReference>
<protein>
    <recommendedName>
        <fullName evidence="4">EbsA protein</fullName>
    </recommendedName>
</protein>
<keyword evidence="1" id="KW-0812">Transmembrane</keyword>
<feature type="transmembrane region" description="Helical" evidence="1">
    <location>
        <begin position="12"/>
        <end position="31"/>
    </location>
</feature>
<name>A0ABV0ERA3_9ENTE</name>
<dbReference type="RefSeq" id="WP_207703083.1">
    <property type="nucleotide sequence ID" value="NZ_JAFREL020000002.1"/>
</dbReference>
<evidence type="ECO:0000313" key="2">
    <source>
        <dbReference type="EMBL" id="MEO1770480.1"/>
    </source>
</evidence>
<reference evidence="2 3" key="1">
    <citation type="submission" date="2021-03" db="EMBL/GenBank/DDBJ databases">
        <authorList>
            <person name="Gilmore M.S."/>
            <person name="Schwartzman J."/>
            <person name="Van Tyne D."/>
            <person name="Martin M."/>
            <person name="Earl A.M."/>
            <person name="Manson A.L."/>
            <person name="Straub T."/>
            <person name="Salamzade R."/>
            <person name="Saavedra J."/>
            <person name="Lebreton F."/>
            <person name="Prichula J."/>
            <person name="Schaufler K."/>
            <person name="Gaca A."/>
            <person name="Sgardioli B."/>
            <person name="Wagenaar J."/>
            <person name="Strong T."/>
        </authorList>
    </citation>
    <scope>NUCLEOTIDE SEQUENCE [LARGE SCALE GENOMIC DNA]</scope>
    <source>
        <strain evidence="2 3">665A</strain>
    </source>
</reference>
<organism evidence="2 3">
    <name type="scientific">Candidatus Enterococcus ferrettii</name>
    <dbReference type="NCBI Taxonomy" id="2815324"/>
    <lineage>
        <taxon>Bacteria</taxon>
        <taxon>Bacillati</taxon>
        <taxon>Bacillota</taxon>
        <taxon>Bacilli</taxon>
        <taxon>Lactobacillales</taxon>
        <taxon>Enterococcaceae</taxon>
        <taxon>Enterococcus</taxon>
    </lineage>
</organism>
<dbReference type="Proteomes" id="UP000664357">
    <property type="component" value="Unassembled WGS sequence"/>
</dbReference>
<gene>
    <name evidence="2" type="ORF">JZO67_002433</name>
</gene>
<keyword evidence="3" id="KW-1185">Reference proteome</keyword>
<comment type="caution">
    <text evidence="2">The sequence shown here is derived from an EMBL/GenBank/DDBJ whole genome shotgun (WGS) entry which is preliminary data.</text>
</comment>
<dbReference type="InterPro" id="IPR020215">
    <property type="entry name" value="EbsA-like"/>
</dbReference>
<reference evidence="2 3" key="2">
    <citation type="submission" date="2024-02" db="EMBL/GenBank/DDBJ databases">
        <title>The Genome Sequence of Enterococcus sp. DIV0159.</title>
        <authorList>
            <person name="Earl A."/>
            <person name="Manson A."/>
            <person name="Gilmore M."/>
            <person name="Sanders J."/>
            <person name="Shea T."/>
            <person name="Howe W."/>
            <person name="Livny J."/>
            <person name="Cuomo C."/>
            <person name="Neafsey D."/>
            <person name="Birren B."/>
        </authorList>
    </citation>
    <scope>NUCLEOTIDE SEQUENCE [LARGE SCALE GENOMIC DNA]</scope>
    <source>
        <strain evidence="2 3">665A</strain>
    </source>
</reference>
<evidence type="ECO:0000256" key="1">
    <source>
        <dbReference type="SAM" id="Phobius"/>
    </source>
</evidence>
<evidence type="ECO:0008006" key="4">
    <source>
        <dbReference type="Google" id="ProtNLM"/>
    </source>
</evidence>
<keyword evidence="1" id="KW-0472">Membrane</keyword>
<accession>A0ABV0ERA3</accession>